<sequence>MARSEGELLGMLPRHAVYVNCARRNSRNLQMLEFASDDSSIPVRRSNCVNLKSKETHEIGVVCRSP</sequence>
<accession>A0A4Y7LHH5</accession>
<proteinExistence type="predicted"/>
<name>A0A4Y7LHH5_PAPSO</name>
<evidence type="ECO:0000313" key="2">
    <source>
        <dbReference type="Proteomes" id="UP000316621"/>
    </source>
</evidence>
<dbReference type="EMBL" id="CM010725">
    <property type="protein sequence ID" value="RZC83968.1"/>
    <property type="molecule type" value="Genomic_DNA"/>
</dbReference>
<dbReference type="Gramene" id="RZC83968">
    <property type="protein sequence ID" value="RZC83968"/>
    <property type="gene ID" value="C5167_046754"/>
</dbReference>
<organism evidence="1 2">
    <name type="scientific">Papaver somniferum</name>
    <name type="common">Opium poppy</name>
    <dbReference type="NCBI Taxonomy" id="3469"/>
    <lineage>
        <taxon>Eukaryota</taxon>
        <taxon>Viridiplantae</taxon>
        <taxon>Streptophyta</taxon>
        <taxon>Embryophyta</taxon>
        <taxon>Tracheophyta</taxon>
        <taxon>Spermatophyta</taxon>
        <taxon>Magnoliopsida</taxon>
        <taxon>Ranunculales</taxon>
        <taxon>Papaveraceae</taxon>
        <taxon>Papaveroideae</taxon>
        <taxon>Papaver</taxon>
    </lineage>
</organism>
<gene>
    <name evidence="1" type="ORF">C5167_046754</name>
</gene>
<protein>
    <submittedName>
        <fullName evidence="1">Uncharacterized protein</fullName>
    </submittedName>
</protein>
<reference evidence="1 2" key="1">
    <citation type="journal article" date="2018" name="Science">
        <title>The opium poppy genome and morphinan production.</title>
        <authorList>
            <person name="Guo L."/>
            <person name="Winzer T."/>
            <person name="Yang X."/>
            <person name="Li Y."/>
            <person name="Ning Z."/>
            <person name="He Z."/>
            <person name="Teodor R."/>
            <person name="Lu Y."/>
            <person name="Bowser T.A."/>
            <person name="Graham I.A."/>
            <person name="Ye K."/>
        </authorList>
    </citation>
    <scope>NUCLEOTIDE SEQUENCE [LARGE SCALE GENOMIC DNA]</scope>
    <source>
        <strain evidence="2">cv. HN1</strain>
        <tissue evidence="1">Leaves</tissue>
    </source>
</reference>
<evidence type="ECO:0000313" key="1">
    <source>
        <dbReference type="EMBL" id="RZC83968.1"/>
    </source>
</evidence>
<dbReference type="Proteomes" id="UP000316621">
    <property type="component" value="Chromosome 11"/>
</dbReference>
<dbReference type="AlphaFoldDB" id="A0A4Y7LHH5"/>
<keyword evidence="2" id="KW-1185">Reference proteome</keyword>